<proteinExistence type="inferred from homology"/>
<keyword evidence="4 9" id="KW-0028">Amino-acid biosynthesis</keyword>
<dbReference type="PROSITE" id="PS00614">
    <property type="entry name" value="IGPS"/>
    <property type="match status" value="1"/>
</dbReference>
<dbReference type="PANTHER" id="PTHR22854">
    <property type="entry name" value="TRYPTOPHAN BIOSYNTHESIS PROTEIN"/>
    <property type="match status" value="1"/>
</dbReference>
<dbReference type="OrthoDB" id="9804217at2"/>
<evidence type="ECO:0000256" key="2">
    <source>
        <dbReference type="ARBA" id="ARBA00004696"/>
    </source>
</evidence>
<keyword evidence="6 9" id="KW-0822">Tryptophan biosynthesis</keyword>
<evidence type="ECO:0000256" key="3">
    <source>
        <dbReference type="ARBA" id="ARBA00008737"/>
    </source>
</evidence>
<dbReference type="NCBIfam" id="NF001377">
    <property type="entry name" value="PRK00278.2-4"/>
    <property type="match status" value="1"/>
</dbReference>
<dbReference type="AlphaFoldDB" id="A0A433RV54"/>
<evidence type="ECO:0000313" key="11">
    <source>
        <dbReference type="EMBL" id="RUS57153.1"/>
    </source>
</evidence>
<dbReference type="Proteomes" id="UP000288623">
    <property type="component" value="Unassembled WGS sequence"/>
</dbReference>
<dbReference type="HAMAP" id="MF_00134_A">
    <property type="entry name" value="IGPS_A"/>
    <property type="match status" value="1"/>
</dbReference>
<dbReference type="EMBL" id="JTFC01000026">
    <property type="protein sequence ID" value="RUS57153.1"/>
    <property type="molecule type" value="Genomic_DNA"/>
</dbReference>
<dbReference type="InterPro" id="IPR013785">
    <property type="entry name" value="Aldolase_TIM"/>
</dbReference>
<dbReference type="GO" id="GO:0004425">
    <property type="term" value="F:indole-3-glycerol-phosphate synthase activity"/>
    <property type="evidence" value="ECO:0007669"/>
    <property type="project" value="UniProtKB-UniRule"/>
</dbReference>
<comment type="pathway">
    <text evidence="2 9">Amino-acid biosynthesis; L-tryptophan biosynthesis; L-tryptophan from chorismate: step 4/5.</text>
</comment>
<organism evidence="11 12">
    <name type="scientific">Candidatus Kurthia intestinigallinarum</name>
    <dbReference type="NCBI Taxonomy" id="1562256"/>
    <lineage>
        <taxon>Bacteria</taxon>
        <taxon>Bacillati</taxon>
        <taxon>Bacillota</taxon>
        <taxon>Bacilli</taxon>
        <taxon>Bacillales</taxon>
        <taxon>Caryophanaceae</taxon>
        <taxon>Kurthia</taxon>
    </lineage>
</organism>
<comment type="catalytic activity">
    <reaction evidence="1 9">
        <text>1-(2-carboxyphenylamino)-1-deoxy-D-ribulose 5-phosphate + H(+) = (1S,2R)-1-C-(indol-3-yl)glycerol 3-phosphate + CO2 + H2O</text>
        <dbReference type="Rhea" id="RHEA:23476"/>
        <dbReference type="ChEBI" id="CHEBI:15377"/>
        <dbReference type="ChEBI" id="CHEBI:15378"/>
        <dbReference type="ChEBI" id="CHEBI:16526"/>
        <dbReference type="ChEBI" id="CHEBI:58613"/>
        <dbReference type="ChEBI" id="CHEBI:58866"/>
        <dbReference type="EC" id="4.1.1.48"/>
    </reaction>
</comment>
<keyword evidence="5 9" id="KW-0210">Decarboxylase</keyword>
<dbReference type="SUPFAM" id="SSF51366">
    <property type="entry name" value="Ribulose-phoshate binding barrel"/>
    <property type="match status" value="1"/>
</dbReference>
<evidence type="ECO:0000259" key="10">
    <source>
        <dbReference type="Pfam" id="PF00218"/>
    </source>
</evidence>
<protein>
    <recommendedName>
        <fullName evidence="9">Indole-3-glycerol phosphate synthase</fullName>
        <shortName evidence="9">IGPS</shortName>
        <ecNumber evidence="9">4.1.1.48</ecNumber>
    </recommendedName>
</protein>
<evidence type="ECO:0000256" key="4">
    <source>
        <dbReference type="ARBA" id="ARBA00022605"/>
    </source>
</evidence>
<evidence type="ECO:0000313" key="12">
    <source>
        <dbReference type="Proteomes" id="UP000288623"/>
    </source>
</evidence>
<dbReference type="HAMAP" id="MF_00134_B">
    <property type="entry name" value="IGPS_B"/>
    <property type="match status" value="1"/>
</dbReference>
<dbReference type="RefSeq" id="WP_126990039.1">
    <property type="nucleotide sequence ID" value="NZ_JTFC01000026.1"/>
</dbReference>
<keyword evidence="8 9" id="KW-0456">Lyase</keyword>
<keyword evidence="12" id="KW-1185">Reference proteome</keyword>
<dbReference type="Gene3D" id="3.20.20.70">
    <property type="entry name" value="Aldolase class I"/>
    <property type="match status" value="1"/>
</dbReference>
<name>A0A433RV54_9BACL</name>
<evidence type="ECO:0000256" key="5">
    <source>
        <dbReference type="ARBA" id="ARBA00022793"/>
    </source>
</evidence>
<dbReference type="PANTHER" id="PTHR22854:SF2">
    <property type="entry name" value="INDOLE-3-GLYCEROL-PHOSPHATE SYNTHASE"/>
    <property type="match status" value="1"/>
</dbReference>
<dbReference type="UniPathway" id="UPA00035">
    <property type="reaction ID" value="UER00043"/>
</dbReference>
<dbReference type="CDD" id="cd00331">
    <property type="entry name" value="IGPS"/>
    <property type="match status" value="1"/>
</dbReference>
<dbReference type="InterPro" id="IPR045186">
    <property type="entry name" value="Indole-3-glycerol_P_synth"/>
</dbReference>
<dbReference type="InterPro" id="IPR013798">
    <property type="entry name" value="Indole-3-glycerol_P_synth_dom"/>
</dbReference>
<feature type="domain" description="Indole-3-glycerol phosphate synthase" evidence="10">
    <location>
        <begin position="4"/>
        <end position="252"/>
    </location>
</feature>
<evidence type="ECO:0000256" key="6">
    <source>
        <dbReference type="ARBA" id="ARBA00022822"/>
    </source>
</evidence>
<dbReference type="InterPro" id="IPR001468">
    <property type="entry name" value="Indole-3-GlycerolPSynthase_CS"/>
</dbReference>
<dbReference type="InterPro" id="IPR011060">
    <property type="entry name" value="RibuloseP-bd_barrel"/>
</dbReference>
<comment type="similarity">
    <text evidence="3 9">Belongs to the TrpC family.</text>
</comment>
<reference evidence="11 12" key="1">
    <citation type="submission" date="2014-11" db="EMBL/GenBank/DDBJ databases">
        <title>Genome sequence and analysis of novel Kurthia sp.</title>
        <authorList>
            <person name="Lawson J.N."/>
            <person name="Gonzalez J.E."/>
            <person name="Rinauldi L."/>
            <person name="Xuan Z."/>
            <person name="Firman A."/>
            <person name="Shaddox L."/>
            <person name="Trudeau A."/>
            <person name="Shah S."/>
            <person name="Reiman D."/>
        </authorList>
    </citation>
    <scope>NUCLEOTIDE SEQUENCE [LARGE SCALE GENOMIC DNA]</scope>
    <source>
        <strain evidence="11 12">3B1D</strain>
    </source>
</reference>
<evidence type="ECO:0000256" key="9">
    <source>
        <dbReference type="HAMAP-Rule" id="MF_00134"/>
    </source>
</evidence>
<comment type="caution">
    <text evidence="11">The sequence shown here is derived from an EMBL/GenBank/DDBJ whole genome shotgun (WGS) entry which is preliminary data.</text>
</comment>
<sequence length="260" mass="27986">MTILTKILAQKEREVAALKEQPKPVVTARKQRPSLLEVFKSSTVQVISEVKRASPSKGIINDGIDPVAQALTYEAAGAACISVLTDETFFKGSFADLQQVTEAVAIPVLCKEFVIDEIQLDYAYASGASVVLLIVAALEQETLARLFAYATELGLDVLVEVHNEEELIRALAIDARIIGVNNRNLKTFEVSLEHTKELAAKFPFDEGRVLVSESGMKTPDDAAFVAAVGASAILVGETLMRSGDVTATLQSLQVTKPVNV</sequence>
<dbReference type="FunFam" id="3.20.20.70:FF:000024">
    <property type="entry name" value="Indole-3-glycerol phosphate synthase"/>
    <property type="match status" value="1"/>
</dbReference>
<dbReference type="EC" id="4.1.1.48" evidence="9"/>
<evidence type="ECO:0000256" key="7">
    <source>
        <dbReference type="ARBA" id="ARBA00023141"/>
    </source>
</evidence>
<keyword evidence="7 9" id="KW-0057">Aromatic amino acid biosynthesis</keyword>
<dbReference type="Pfam" id="PF00218">
    <property type="entry name" value="IGPS"/>
    <property type="match status" value="1"/>
</dbReference>
<dbReference type="GO" id="GO:0004640">
    <property type="term" value="F:phosphoribosylanthranilate isomerase activity"/>
    <property type="evidence" value="ECO:0007669"/>
    <property type="project" value="TreeGrafter"/>
</dbReference>
<dbReference type="GO" id="GO:0000162">
    <property type="term" value="P:L-tryptophan biosynthetic process"/>
    <property type="evidence" value="ECO:0007669"/>
    <property type="project" value="UniProtKB-UniRule"/>
</dbReference>
<accession>A0A433RV54</accession>
<dbReference type="NCBIfam" id="NF001371">
    <property type="entry name" value="PRK00278.1-3"/>
    <property type="match status" value="1"/>
</dbReference>
<evidence type="ECO:0000256" key="8">
    <source>
        <dbReference type="ARBA" id="ARBA00023239"/>
    </source>
</evidence>
<evidence type="ECO:0000256" key="1">
    <source>
        <dbReference type="ARBA" id="ARBA00001633"/>
    </source>
</evidence>
<gene>
    <name evidence="9" type="primary">trpC</name>
    <name evidence="11" type="ORF">QI30_06055</name>
</gene>